<keyword evidence="8 14" id="KW-0963">Cytoplasm</keyword>
<dbReference type="PANTHER" id="PTHR10954">
    <property type="entry name" value="RIBONUCLEASE H2 SUBUNIT A"/>
    <property type="match status" value="1"/>
</dbReference>
<comment type="catalytic activity">
    <reaction evidence="1 14 15 16">
        <text>Endonucleolytic cleavage to 5'-phosphomonoester.</text>
        <dbReference type="EC" id="3.1.26.4"/>
    </reaction>
</comment>
<organism evidence="18 19">
    <name type="scientific">Candidatus Kerfeldbacteria bacterium RIFCSPLOWO2_01_FULL_48_11</name>
    <dbReference type="NCBI Taxonomy" id="1798543"/>
    <lineage>
        <taxon>Bacteria</taxon>
        <taxon>Candidatus Kerfeldiibacteriota</taxon>
    </lineage>
</organism>
<dbReference type="NCBIfam" id="NF000594">
    <property type="entry name" value="PRK00015.1-1"/>
    <property type="match status" value="1"/>
</dbReference>
<dbReference type="HAMAP" id="MF_00052_B">
    <property type="entry name" value="RNase_HII_B"/>
    <property type="match status" value="1"/>
</dbReference>
<dbReference type="SUPFAM" id="SSF53098">
    <property type="entry name" value="Ribonuclease H-like"/>
    <property type="match status" value="1"/>
</dbReference>
<keyword evidence="9 14" id="KW-0540">Nuclease</keyword>
<dbReference type="GO" id="GO:0032299">
    <property type="term" value="C:ribonuclease H2 complex"/>
    <property type="evidence" value="ECO:0007669"/>
    <property type="project" value="TreeGrafter"/>
</dbReference>
<name>A0A1G2B929_9BACT</name>
<evidence type="ECO:0000256" key="4">
    <source>
        <dbReference type="ARBA" id="ARBA00004496"/>
    </source>
</evidence>
<dbReference type="EMBL" id="MHKE01000005">
    <property type="protein sequence ID" value="OGY84717.1"/>
    <property type="molecule type" value="Genomic_DNA"/>
</dbReference>
<evidence type="ECO:0000256" key="11">
    <source>
        <dbReference type="ARBA" id="ARBA00022759"/>
    </source>
</evidence>
<evidence type="ECO:0000256" key="3">
    <source>
        <dbReference type="ARBA" id="ARBA00004065"/>
    </source>
</evidence>
<dbReference type="InterPro" id="IPR012337">
    <property type="entry name" value="RNaseH-like_sf"/>
</dbReference>
<accession>A0A1G2B929</accession>
<gene>
    <name evidence="14" type="primary">rnhB</name>
    <name evidence="18" type="ORF">A2898_00910</name>
</gene>
<evidence type="ECO:0000256" key="13">
    <source>
        <dbReference type="ARBA" id="ARBA00023211"/>
    </source>
</evidence>
<dbReference type="InterPro" id="IPR036397">
    <property type="entry name" value="RNaseH_sf"/>
</dbReference>
<comment type="function">
    <text evidence="3 14 16">Endonuclease that specifically degrades the RNA of RNA-DNA hybrids.</text>
</comment>
<feature type="binding site" evidence="14 15">
    <location>
        <position position="115"/>
    </location>
    <ligand>
        <name>a divalent metal cation</name>
        <dbReference type="ChEBI" id="CHEBI:60240"/>
    </ligand>
</feature>
<evidence type="ECO:0000256" key="15">
    <source>
        <dbReference type="PROSITE-ProRule" id="PRU01319"/>
    </source>
</evidence>
<keyword evidence="11 14" id="KW-0255">Endonuclease</keyword>
<evidence type="ECO:0000256" key="12">
    <source>
        <dbReference type="ARBA" id="ARBA00022801"/>
    </source>
</evidence>
<evidence type="ECO:0000256" key="14">
    <source>
        <dbReference type="HAMAP-Rule" id="MF_00052"/>
    </source>
</evidence>
<sequence>MPATRYHERMLKRKGYTYIAGVDEVGRGAWAGPLVAAAVILPSRHGITGIDDSKRLTPATREALFERITKCAVSWAVHTVSPAVIDKRGISFANKLAIKRAVVKLSTPPDFVLVDALPVHFRMPSRSIIDGDAISESIAAASIVAKVTRDRMMSTFNKRFPGYAFDAHKGYGTSRHMTSLYALGTCAIHRLSFAPIRDMVKKNCQ</sequence>
<dbReference type="PROSITE" id="PS51975">
    <property type="entry name" value="RNASE_H_2"/>
    <property type="match status" value="1"/>
</dbReference>
<feature type="binding site" evidence="14 15">
    <location>
        <position position="23"/>
    </location>
    <ligand>
        <name>a divalent metal cation</name>
        <dbReference type="ChEBI" id="CHEBI:60240"/>
    </ligand>
</feature>
<dbReference type="GO" id="GO:0030145">
    <property type="term" value="F:manganese ion binding"/>
    <property type="evidence" value="ECO:0007669"/>
    <property type="project" value="UniProtKB-UniRule"/>
</dbReference>
<dbReference type="PANTHER" id="PTHR10954:SF18">
    <property type="entry name" value="RIBONUCLEASE HII"/>
    <property type="match status" value="1"/>
</dbReference>
<dbReference type="Proteomes" id="UP000179164">
    <property type="component" value="Unassembled WGS sequence"/>
</dbReference>
<evidence type="ECO:0000256" key="7">
    <source>
        <dbReference type="ARBA" id="ARBA00019179"/>
    </source>
</evidence>
<evidence type="ECO:0000256" key="5">
    <source>
        <dbReference type="ARBA" id="ARBA00007383"/>
    </source>
</evidence>
<evidence type="ECO:0000259" key="17">
    <source>
        <dbReference type="PROSITE" id="PS51975"/>
    </source>
</evidence>
<keyword evidence="13 14" id="KW-0464">Manganese</keyword>
<evidence type="ECO:0000256" key="8">
    <source>
        <dbReference type="ARBA" id="ARBA00022490"/>
    </source>
</evidence>
<dbReference type="GO" id="GO:0043137">
    <property type="term" value="P:DNA replication, removal of RNA primer"/>
    <property type="evidence" value="ECO:0007669"/>
    <property type="project" value="TreeGrafter"/>
</dbReference>
<keyword evidence="10 14" id="KW-0479">Metal-binding</keyword>
<dbReference type="GO" id="GO:0006298">
    <property type="term" value="P:mismatch repair"/>
    <property type="evidence" value="ECO:0007669"/>
    <property type="project" value="TreeGrafter"/>
</dbReference>
<evidence type="ECO:0000313" key="18">
    <source>
        <dbReference type="EMBL" id="OGY84717.1"/>
    </source>
</evidence>
<dbReference type="InterPro" id="IPR022898">
    <property type="entry name" value="RNase_HII"/>
</dbReference>
<comment type="subcellular location">
    <subcellularLocation>
        <location evidence="4 14">Cytoplasm</location>
    </subcellularLocation>
</comment>
<dbReference type="GO" id="GO:0005737">
    <property type="term" value="C:cytoplasm"/>
    <property type="evidence" value="ECO:0007669"/>
    <property type="project" value="UniProtKB-SubCell"/>
</dbReference>
<dbReference type="CDD" id="cd07182">
    <property type="entry name" value="RNase_HII_bacteria_HII_like"/>
    <property type="match status" value="1"/>
</dbReference>
<dbReference type="Pfam" id="PF01351">
    <property type="entry name" value="RNase_HII"/>
    <property type="match status" value="1"/>
</dbReference>
<proteinExistence type="inferred from homology"/>
<keyword evidence="12 14" id="KW-0378">Hydrolase</keyword>
<dbReference type="NCBIfam" id="NF000595">
    <property type="entry name" value="PRK00015.1-3"/>
    <property type="match status" value="1"/>
</dbReference>
<comment type="similarity">
    <text evidence="5 14 16">Belongs to the RNase HII family.</text>
</comment>
<dbReference type="STRING" id="1798543.A2898_00910"/>
<evidence type="ECO:0000256" key="2">
    <source>
        <dbReference type="ARBA" id="ARBA00001946"/>
    </source>
</evidence>
<dbReference type="GO" id="GO:0004523">
    <property type="term" value="F:RNA-DNA hybrid ribonuclease activity"/>
    <property type="evidence" value="ECO:0007669"/>
    <property type="project" value="UniProtKB-UniRule"/>
</dbReference>
<evidence type="ECO:0000256" key="10">
    <source>
        <dbReference type="ARBA" id="ARBA00022723"/>
    </source>
</evidence>
<dbReference type="InterPro" id="IPR001352">
    <property type="entry name" value="RNase_HII/HIII"/>
</dbReference>
<feature type="domain" description="RNase H type-2" evidence="17">
    <location>
        <begin position="17"/>
        <end position="205"/>
    </location>
</feature>
<dbReference type="InterPro" id="IPR024567">
    <property type="entry name" value="RNase_HII/HIII_dom"/>
</dbReference>
<evidence type="ECO:0000313" key="19">
    <source>
        <dbReference type="Proteomes" id="UP000179164"/>
    </source>
</evidence>
<reference evidence="18 19" key="1">
    <citation type="journal article" date="2016" name="Nat. Commun.">
        <title>Thousands of microbial genomes shed light on interconnected biogeochemical processes in an aquifer system.</title>
        <authorList>
            <person name="Anantharaman K."/>
            <person name="Brown C.T."/>
            <person name="Hug L.A."/>
            <person name="Sharon I."/>
            <person name="Castelle C.J."/>
            <person name="Probst A.J."/>
            <person name="Thomas B.C."/>
            <person name="Singh A."/>
            <person name="Wilkins M.J."/>
            <person name="Karaoz U."/>
            <person name="Brodie E.L."/>
            <person name="Williams K.H."/>
            <person name="Hubbard S.S."/>
            <person name="Banfield J.F."/>
        </authorList>
    </citation>
    <scope>NUCLEOTIDE SEQUENCE [LARGE SCALE GENOMIC DNA]</scope>
</reference>
<dbReference type="EC" id="3.1.26.4" evidence="6 14"/>
<evidence type="ECO:0000256" key="1">
    <source>
        <dbReference type="ARBA" id="ARBA00000077"/>
    </source>
</evidence>
<dbReference type="AlphaFoldDB" id="A0A1G2B929"/>
<dbReference type="GO" id="GO:0003723">
    <property type="term" value="F:RNA binding"/>
    <property type="evidence" value="ECO:0007669"/>
    <property type="project" value="UniProtKB-UniRule"/>
</dbReference>
<comment type="caution">
    <text evidence="18">The sequence shown here is derived from an EMBL/GenBank/DDBJ whole genome shotgun (WGS) entry which is preliminary data.</text>
</comment>
<dbReference type="Gene3D" id="3.30.420.10">
    <property type="entry name" value="Ribonuclease H-like superfamily/Ribonuclease H"/>
    <property type="match status" value="1"/>
</dbReference>
<evidence type="ECO:0000256" key="6">
    <source>
        <dbReference type="ARBA" id="ARBA00012180"/>
    </source>
</evidence>
<protein>
    <recommendedName>
        <fullName evidence="7 14">Ribonuclease HII</fullName>
        <shortName evidence="14">RNase HII</shortName>
        <ecNumber evidence="6 14">3.1.26.4</ecNumber>
    </recommendedName>
</protein>
<feature type="binding site" evidence="14 15">
    <location>
        <position position="24"/>
    </location>
    <ligand>
        <name>a divalent metal cation</name>
        <dbReference type="ChEBI" id="CHEBI:60240"/>
    </ligand>
</feature>
<evidence type="ECO:0000256" key="9">
    <source>
        <dbReference type="ARBA" id="ARBA00022722"/>
    </source>
</evidence>
<comment type="cofactor">
    <cofactor evidence="2">
        <name>Mg(2+)</name>
        <dbReference type="ChEBI" id="CHEBI:18420"/>
    </cofactor>
</comment>
<evidence type="ECO:0000256" key="16">
    <source>
        <dbReference type="RuleBase" id="RU003515"/>
    </source>
</evidence>
<comment type="cofactor">
    <cofactor evidence="14 15">
        <name>Mn(2+)</name>
        <dbReference type="ChEBI" id="CHEBI:29035"/>
    </cofactor>
    <cofactor evidence="14 15">
        <name>Mg(2+)</name>
        <dbReference type="ChEBI" id="CHEBI:18420"/>
    </cofactor>
    <text evidence="14 15">Manganese or magnesium. Binds 1 divalent metal ion per monomer in the absence of substrate. May bind a second metal ion after substrate binding.</text>
</comment>